<accession>V6IZF3</accession>
<dbReference type="PATRIC" id="fig|1395513.3.peg.1556"/>
<dbReference type="STRING" id="1395513.P343_07655"/>
<name>V6IZF3_9BACL</name>
<comment type="caution">
    <text evidence="1">The sequence shown here is derived from an EMBL/GenBank/DDBJ whole genome shotgun (WGS) entry which is preliminary data.</text>
</comment>
<dbReference type="EMBL" id="AWTC01000006">
    <property type="protein sequence ID" value="EST12186.1"/>
    <property type="molecule type" value="Genomic_DNA"/>
</dbReference>
<gene>
    <name evidence="1" type="ORF">P343_07655</name>
</gene>
<protein>
    <submittedName>
        <fullName evidence="1">Uncharacterized protein</fullName>
    </submittedName>
</protein>
<dbReference type="Proteomes" id="UP000018296">
    <property type="component" value="Unassembled WGS sequence"/>
</dbReference>
<dbReference type="AlphaFoldDB" id="V6IZF3"/>
<proteinExistence type="predicted"/>
<evidence type="ECO:0000313" key="2">
    <source>
        <dbReference type="Proteomes" id="UP000018296"/>
    </source>
</evidence>
<sequence length="62" mass="7085">MLDESERAARVDISSGVPIVQLVDLDTDMQKLSIDDVKNFINQIPKEHRSVIKEIHVLDTLR</sequence>
<organism evidence="1 2">
    <name type="scientific">Sporolactobacillus laevolacticus DSM 442</name>
    <dbReference type="NCBI Taxonomy" id="1395513"/>
    <lineage>
        <taxon>Bacteria</taxon>
        <taxon>Bacillati</taxon>
        <taxon>Bacillota</taxon>
        <taxon>Bacilli</taxon>
        <taxon>Bacillales</taxon>
        <taxon>Sporolactobacillaceae</taxon>
        <taxon>Sporolactobacillus</taxon>
    </lineage>
</organism>
<keyword evidence="2" id="KW-1185">Reference proteome</keyword>
<evidence type="ECO:0000313" key="1">
    <source>
        <dbReference type="EMBL" id="EST12186.1"/>
    </source>
</evidence>
<reference evidence="1 2" key="1">
    <citation type="journal article" date="2013" name="Genome Announc.">
        <title>Genome Sequence of Sporolactobacillus laevolacticus DSM442, an Efficient Polymer-Grade D-Lactate Producer from Agricultural Waste Cottonseed as a Nitrogen Source.</title>
        <authorList>
            <person name="Wang H."/>
            <person name="Wang L."/>
            <person name="Ju J."/>
            <person name="Yu B."/>
            <person name="Ma Y."/>
        </authorList>
    </citation>
    <scope>NUCLEOTIDE SEQUENCE [LARGE SCALE GENOMIC DNA]</scope>
    <source>
        <strain evidence="1 2">DSM 442</strain>
    </source>
</reference>
<dbReference type="RefSeq" id="WP_023509804.1">
    <property type="nucleotide sequence ID" value="NZ_AWTC01000006.1"/>
</dbReference>